<feature type="region of interest" description="Disordered" evidence="1">
    <location>
        <begin position="1"/>
        <end position="32"/>
    </location>
</feature>
<proteinExistence type="predicted"/>
<evidence type="ECO:0000313" key="2">
    <source>
        <dbReference type="EMBL" id="KRY48306.1"/>
    </source>
</evidence>
<evidence type="ECO:0000256" key="1">
    <source>
        <dbReference type="SAM" id="MobiDB-lite"/>
    </source>
</evidence>
<gene>
    <name evidence="2" type="ORF">T4A_2580</name>
</gene>
<dbReference type="EMBL" id="JYDR01003907">
    <property type="protein sequence ID" value="KRY48306.1"/>
    <property type="molecule type" value="Genomic_DNA"/>
</dbReference>
<feature type="non-terminal residue" evidence="2">
    <location>
        <position position="32"/>
    </location>
</feature>
<protein>
    <submittedName>
        <fullName evidence="2">Uncharacterized protein</fullName>
    </submittedName>
</protein>
<name>A0A0V1CGI5_TRIPS</name>
<organism evidence="2 3">
    <name type="scientific">Trichinella pseudospiralis</name>
    <name type="common">Parasitic roundworm</name>
    <dbReference type="NCBI Taxonomy" id="6337"/>
    <lineage>
        <taxon>Eukaryota</taxon>
        <taxon>Metazoa</taxon>
        <taxon>Ecdysozoa</taxon>
        <taxon>Nematoda</taxon>
        <taxon>Enoplea</taxon>
        <taxon>Dorylaimia</taxon>
        <taxon>Trichinellida</taxon>
        <taxon>Trichinellidae</taxon>
        <taxon>Trichinella</taxon>
    </lineage>
</organism>
<reference evidence="2 3" key="1">
    <citation type="submission" date="2015-01" db="EMBL/GenBank/DDBJ databases">
        <title>Evolution of Trichinella species and genotypes.</title>
        <authorList>
            <person name="Korhonen P.K."/>
            <person name="Edoardo P."/>
            <person name="Giuseppe L.R."/>
            <person name="Gasser R.B."/>
        </authorList>
    </citation>
    <scope>NUCLEOTIDE SEQUENCE [LARGE SCALE GENOMIC DNA]</scope>
    <source>
        <strain evidence="2">ISS13</strain>
    </source>
</reference>
<dbReference type="AlphaFoldDB" id="A0A0V1CGI5"/>
<feature type="compositionally biased region" description="Polar residues" evidence="1">
    <location>
        <begin position="21"/>
        <end position="32"/>
    </location>
</feature>
<evidence type="ECO:0000313" key="3">
    <source>
        <dbReference type="Proteomes" id="UP000054632"/>
    </source>
</evidence>
<dbReference type="Proteomes" id="UP000054632">
    <property type="component" value="Unassembled WGS sequence"/>
</dbReference>
<comment type="caution">
    <text evidence="2">The sequence shown here is derived from an EMBL/GenBank/DDBJ whole genome shotgun (WGS) entry which is preliminary data.</text>
</comment>
<sequence>MRLKAFQKRVSGPQVPGPQNIWDSDGQQVDTT</sequence>
<accession>A0A0V1CGI5</accession>